<proteinExistence type="predicted"/>
<keyword evidence="1" id="KW-0812">Transmembrane</keyword>
<feature type="transmembrane region" description="Helical" evidence="1">
    <location>
        <begin position="102"/>
        <end position="123"/>
    </location>
</feature>
<accession>A0A8J3I1R4</accession>
<keyword evidence="1" id="KW-0472">Membrane</keyword>
<evidence type="ECO:0000313" key="2">
    <source>
        <dbReference type="EMBL" id="GHO43909.1"/>
    </source>
</evidence>
<name>A0A8J3I1R4_9CHLR</name>
<dbReference type="InterPro" id="IPR003425">
    <property type="entry name" value="CCB3/YggT"/>
</dbReference>
<organism evidence="2 3">
    <name type="scientific">Ktedonospora formicarum</name>
    <dbReference type="NCBI Taxonomy" id="2778364"/>
    <lineage>
        <taxon>Bacteria</taxon>
        <taxon>Bacillati</taxon>
        <taxon>Chloroflexota</taxon>
        <taxon>Ktedonobacteria</taxon>
        <taxon>Ktedonobacterales</taxon>
        <taxon>Ktedonobacteraceae</taxon>
        <taxon>Ktedonospora</taxon>
    </lineage>
</organism>
<comment type="caution">
    <text evidence="2">The sequence shown here is derived from an EMBL/GenBank/DDBJ whole genome shotgun (WGS) entry which is preliminary data.</text>
</comment>
<dbReference type="RefSeq" id="WP_220193354.1">
    <property type="nucleotide sequence ID" value="NZ_BNJF01000001.1"/>
</dbReference>
<feature type="transmembrane region" description="Helical" evidence="1">
    <location>
        <begin position="77"/>
        <end position="96"/>
    </location>
</feature>
<gene>
    <name evidence="2" type="ORF">KSX_20720</name>
</gene>
<dbReference type="EMBL" id="BNJF01000001">
    <property type="protein sequence ID" value="GHO43909.1"/>
    <property type="molecule type" value="Genomic_DNA"/>
</dbReference>
<keyword evidence="3" id="KW-1185">Reference proteome</keyword>
<evidence type="ECO:0008006" key="4">
    <source>
        <dbReference type="Google" id="ProtNLM"/>
    </source>
</evidence>
<feature type="transmembrane region" description="Helical" evidence="1">
    <location>
        <begin position="135"/>
        <end position="153"/>
    </location>
</feature>
<evidence type="ECO:0000256" key="1">
    <source>
        <dbReference type="SAM" id="Phobius"/>
    </source>
</evidence>
<sequence length="162" mass="18894">MFLRNQNQGTNDGRLRDALHSNQITFHNNATTDNWWPDSTAPLPVNYQQQPWHRRALWVMGNICAAIVRKINQVLGFLLWILTLLLIVRFLLTFFSLSRSLFSQWIFIASTPFMLPFTSFLPITRFNAYSIDGSVLVAIGVYWLGVFLVRRFLRLLVTRPSY</sequence>
<dbReference type="Pfam" id="PF02325">
    <property type="entry name" value="CCB3_YggT"/>
    <property type="match status" value="1"/>
</dbReference>
<protein>
    <recommendedName>
        <fullName evidence="4">YggT family protein</fullName>
    </recommendedName>
</protein>
<keyword evidence="1" id="KW-1133">Transmembrane helix</keyword>
<dbReference type="Proteomes" id="UP000612362">
    <property type="component" value="Unassembled WGS sequence"/>
</dbReference>
<evidence type="ECO:0000313" key="3">
    <source>
        <dbReference type="Proteomes" id="UP000612362"/>
    </source>
</evidence>
<reference evidence="2" key="1">
    <citation type="submission" date="2020-10" db="EMBL/GenBank/DDBJ databases">
        <title>Taxonomic study of unclassified bacteria belonging to the class Ktedonobacteria.</title>
        <authorList>
            <person name="Yabe S."/>
            <person name="Wang C.M."/>
            <person name="Zheng Y."/>
            <person name="Sakai Y."/>
            <person name="Cavaletti L."/>
            <person name="Monciardini P."/>
            <person name="Donadio S."/>
        </authorList>
    </citation>
    <scope>NUCLEOTIDE SEQUENCE</scope>
    <source>
        <strain evidence="2">SOSP1-1</strain>
    </source>
</reference>
<dbReference type="AlphaFoldDB" id="A0A8J3I1R4"/>